<reference evidence="9 10" key="1">
    <citation type="submission" date="2018-10" db="EMBL/GenBank/DDBJ databases">
        <title>Kocuria tytonicola, new bacteria from the preen glands of American barn owls (Tyto furcata).</title>
        <authorList>
            <person name="Braun M.S."/>
            <person name="Wang E."/>
            <person name="Zimmermann S."/>
            <person name="Boutin S."/>
            <person name="Wagner H."/>
            <person name="Wink M."/>
        </authorList>
    </citation>
    <scope>NUCLEOTIDE SEQUENCE [LARGE SCALE GENOMIC DNA]</scope>
    <source>
        <strain evidence="9 10">473</strain>
    </source>
</reference>
<dbReference type="EMBL" id="RDEX01000001">
    <property type="protein sequence ID" value="RLY94215.1"/>
    <property type="molecule type" value="Genomic_DNA"/>
</dbReference>
<dbReference type="PANTHER" id="PTHR34820:SF4">
    <property type="entry name" value="INNER MEMBRANE PROTEIN YEBZ"/>
    <property type="match status" value="1"/>
</dbReference>
<keyword evidence="10" id="KW-1185">Reference proteome</keyword>
<feature type="transmembrane region" description="Helical" evidence="7">
    <location>
        <begin position="207"/>
        <end position="226"/>
    </location>
</feature>
<proteinExistence type="predicted"/>
<evidence type="ECO:0000256" key="2">
    <source>
        <dbReference type="ARBA" id="ARBA00022475"/>
    </source>
</evidence>
<feature type="transmembrane region" description="Helical" evidence="7">
    <location>
        <begin position="174"/>
        <end position="200"/>
    </location>
</feature>
<name>A0A3L9L699_9MICC</name>
<feature type="transmembrane region" description="Helical" evidence="7">
    <location>
        <begin position="128"/>
        <end position="154"/>
    </location>
</feature>
<feature type="transmembrane region" description="Helical" evidence="7">
    <location>
        <begin position="327"/>
        <end position="347"/>
    </location>
</feature>
<feature type="transmembrane region" description="Helical" evidence="7">
    <location>
        <begin position="541"/>
        <end position="565"/>
    </location>
</feature>
<feature type="transmembrane region" description="Helical" evidence="7">
    <location>
        <begin position="296"/>
        <end position="315"/>
    </location>
</feature>
<keyword evidence="3 7" id="KW-0812">Transmembrane</keyword>
<feature type="region of interest" description="Disordered" evidence="6">
    <location>
        <begin position="1"/>
        <end position="34"/>
    </location>
</feature>
<feature type="transmembrane region" description="Helical" evidence="7">
    <location>
        <begin position="367"/>
        <end position="388"/>
    </location>
</feature>
<comment type="caution">
    <text evidence="9">The sequence shown here is derived from an EMBL/GenBank/DDBJ whole genome shotgun (WGS) entry which is preliminary data.</text>
</comment>
<sequence length="724" mass="78167">MSTTARTRGSRPARGGGSPGSTGRGPAPSKGAGVSVSPWTVTVVLVAAMIGMTVALVYGGAAAPRQVADPGTFVRWGLPVVETVHNIAMSVVMGGLLLAIGVVPRFADRSRTRPPRNSREQTGEPEHPVFRAVMQLVEAASVVWTVAAVAVLVFTYSDVSGTGIGAGAGYTQELLHYVTGISTGQSQAVLVMVAAVVTTLVFGVRSLLGLFCTLALSFVALVALALNGHAAGGADHMGAVNSLGLHLLGVCLWVGGIIVLVWVGPLLARESAVVSHRGGTTRTEPLLAVVLRRYSVVALGCYLLVVLSGIINAAVRIGSWEQLSSSYGMLAVTKLVLTLVLAAAGFAHRQWLIPGVADGSRSRTATLWRVIVVEVVLMGLLMGIATALSRTAPPVPEELSPDASPARILTWYELPPEPTVAGWFTTWRWDWFWVAVAVFLAVVYLWSAVTVWRRGDTWSPLRTASWFVGLAALVYATCGGVSVYARVLFSAHMVEHMTLTMIVPLFLVSGAPVTVVLKALEPRRDGTRGPREWILRLVHSTWGKIVTHPIFAAANFAFSIVLFYFTDLFRFTLRYHVGHEFMMVHFLFTGYMFALVLIGIDPIPRRPTYPMRLVLLLATMAAHAFIGISIMSLTTVLQASWFGNMGRPWGPGALEDQQLGGMLMWGIGEFPTFLLAVIMAVLWAMEGSKENRRVDRQADRTDDAELRAYNAMMAELAERDEPRR</sequence>
<dbReference type="InterPro" id="IPR019108">
    <property type="entry name" value="Caa3_assmbl_CtaG-rel"/>
</dbReference>
<dbReference type="Proteomes" id="UP000277871">
    <property type="component" value="Unassembled WGS sequence"/>
</dbReference>
<feature type="transmembrane region" description="Helical" evidence="7">
    <location>
        <begin position="613"/>
        <end position="642"/>
    </location>
</feature>
<feature type="transmembrane region" description="Helical" evidence="7">
    <location>
        <begin position="39"/>
        <end position="63"/>
    </location>
</feature>
<feature type="transmembrane region" description="Helical" evidence="7">
    <location>
        <begin position="464"/>
        <end position="485"/>
    </location>
</feature>
<keyword evidence="2" id="KW-1003">Cell membrane</keyword>
<evidence type="ECO:0000259" key="8">
    <source>
        <dbReference type="Pfam" id="PF05425"/>
    </source>
</evidence>
<feature type="domain" description="Copper resistance protein D" evidence="8">
    <location>
        <begin position="290"/>
        <end position="388"/>
    </location>
</feature>
<dbReference type="InterPro" id="IPR008457">
    <property type="entry name" value="Cu-R_CopD_dom"/>
</dbReference>
<dbReference type="Pfam" id="PF05425">
    <property type="entry name" value="CopD"/>
    <property type="match status" value="1"/>
</dbReference>
<organism evidence="9 10">
    <name type="scientific">Kocuria tytonicola</name>
    <dbReference type="NCBI Taxonomy" id="2055946"/>
    <lineage>
        <taxon>Bacteria</taxon>
        <taxon>Bacillati</taxon>
        <taxon>Actinomycetota</taxon>
        <taxon>Actinomycetes</taxon>
        <taxon>Micrococcales</taxon>
        <taxon>Micrococcaceae</taxon>
        <taxon>Kocuria</taxon>
    </lineage>
</organism>
<evidence type="ECO:0000313" key="10">
    <source>
        <dbReference type="Proteomes" id="UP000277871"/>
    </source>
</evidence>
<evidence type="ECO:0000256" key="1">
    <source>
        <dbReference type="ARBA" id="ARBA00004651"/>
    </source>
</evidence>
<feature type="compositionally biased region" description="Gly residues" evidence="6">
    <location>
        <begin position="14"/>
        <end position="23"/>
    </location>
</feature>
<evidence type="ECO:0000256" key="7">
    <source>
        <dbReference type="SAM" id="Phobius"/>
    </source>
</evidence>
<keyword evidence="5 7" id="KW-0472">Membrane</keyword>
<comment type="subcellular location">
    <subcellularLocation>
        <location evidence="1">Cell membrane</location>
        <topology evidence="1">Multi-pass membrane protein</topology>
    </subcellularLocation>
</comment>
<dbReference type="RefSeq" id="WP_121864143.1">
    <property type="nucleotide sequence ID" value="NZ_RDEX01000001.1"/>
</dbReference>
<protein>
    <submittedName>
        <fullName evidence="9">Copper resistance protein CopD</fullName>
    </submittedName>
</protein>
<feature type="transmembrane region" description="Helical" evidence="7">
    <location>
        <begin position="246"/>
        <end position="268"/>
    </location>
</feature>
<evidence type="ECO:0000313" key="9">
    <source>
        <dbReference type="EMBL" id="RLY94215.1"/>
    </source>
</evidence>
<feature type="transmembrane region" description="Helical" evidence="7">
    <location>
        <begin position="497"/>
        <end position="520"/>
    </location>
</feature>
<accession>A0A3L9L699</accession>
<dbReference type="GO" id="GO:0005886">
    <property type="term" value="C:plasma membrane"/>
    <property type="evidence" value="ECO:0007669"/>
    <property type="project" value="UniProtKB-SubCell"/>
</dbReference>
<dbReference type="PANTHER" id="PTHR34820">
    <property type="entry name" value="INNER MEMBRANE PROTEIN YEBZ"/>
    <property type="match status" value="1"/>
</dbReference>
<evidence type="ECO:0000256" key="4">
    <source>
        <dbReference type="ARBA" id="ARBA00022989"/>
    </source>
</evidence>
<dbReference type="Pfam" id="PF09678">
    <property type="entry name" value="Caa3_CtaG"/>
    <property type="match status" value="1"/>
</dbReference>
<keyword evidence="4 7" id="KW-1133">Transmembrane helix</keyword>
<dbReference type="GO" id="GO:0006825">
    <property type="term" value="P:copper ion transport"/>
    <property type="evidence" value="ECO:0007669"/>
    <property type="project" value="InterPro"/>
</dbReference>
<feature type="transmembrane region" description="Helical" evidence="7">
    <location>
        <begin position="83"/>
        <end position="107"/>
    </location>
</feature>
<feature type="compositionally biased region" description="Low complexity" evidence="6">
    <location>
        <begin position="1"/>
        <end position="13"/>
    </location>
</feature>
<feature type="transmembrane region" description="Helical" evidence="7">
    <location>
        <begin position="431"/>
        <end position="452"/>
    </location>
</feature>
<feature type="transmembrane region" description="Helical" evidence="7">
    <location>
        <begin position="581"/>
        <end position="601"/>
    </location>
</feature>
<feature type="transmembrane region" description="Helical" evidence="7">
    <location>
        <begin position="662"/>
        <end position="684"/>
    </location>
</feature>
<gene>
    <name evidence="9" type="ORF">EAE32_03090</name>
</gene>
<evidence type="ECO:0000256" key="6">
    <source>
        <dbReference type="SAM" id="MobiDB-lite"/>
    </source>
</evidence>
<evidence type="ECO:0000256" key="3">
    <source>
        <dbReference type="ARBA" id="ARBA00022692"/>
    </source>
</evidence>
<dbReference type="AlphaFoldDB" id="A0A3L9L699"/>
<evidence type="ECO:0000256" key="5">
    <source>
        <dbReference type="ARBA" id="ARBA00023136"/>
    </source>
</evidence>
<dbReference type="InterPro" id="IPR032694">
    <property type="entry name" value="CopC/D"/>
</dbReference>